<keyword evidence="7" id="KW-0902">Two-component regulatory system</keyword>
<feature type="transmembrane region" description="Helical" evidence="8">
    <location>
        <begin position="183"/>
        <end position="202"/>
    </location>
</feature>
<dbReference type="Pfam" id="PF06580">
    <property type="entry name" value="His_kinase"/>
    <property type="match status" value="1"/>
</dbReference>
<dbReference type="SMART" id="SM00387">
    <property type="entry name" value="HATPase_c"/>
    <property type="match status" value="1"/>
</dbReference>
<dbReference type="Gene3D" id="6.10.340.10">
    <property type="match status" value="1"/>
</dbReference>
<dbReference type="PROSITE" id="PS50885">
    <property type="entry name" value="HAMP"/>
    <property type="match status" value="1"/>
</dbReference>
<feature type="domain" description="HAMP" evidence="10">
    <location>
        <begin position="204"/>
        <end position="257"/>
    </location>
</feature>
<dbReference type="CDD" id="cd06225">
    <property type="entry name" value="HAMP"/>
    <property type="match status" value="1"/>
</dbReference>
<dbReference type="GO" id="GO:0016020">
    <property type="term" value="C:membrane"/>
    <property type="evidence" value="ECO:0007669"/>
    <property type="project" value="UniProtKB-SubCell"/>
</dbReference>
<evidence type="ECO:0000256" key="7">
    <source>
        <dbReference type="ARBA" id="ARBA00023012"/>
    </source>
</evidence>
<protein>
    <recommendedName>
        <fullName evidence="3">histidine kinase</fullName>
        <ecNumber evidence="3">2.7.13.3</ecNumber>
    </recommendedName>
</protein>
<evidence type="ECO:0000256" key="2">
    <source>
        <dbReference type="ARBA" id="ARBA00004370"/>
    </source>
</evidence>
<dbReference type="RefSeq" id="WP_162369874.1">
    <property type="nucleotide sequence ID" value="NZ_JAAEEH010000010.1"/>
</dbReference>
<keyword evidence="8" id="KW-1133">Transmembrane helix</keyword>
<dbReference type="PROSITE" id="PS50109">
    <property type="entry name" value="HIS_KIN"/>
    <property type="match status" value="1"/>
</dbReference>
<keyword evidence="8" id="KW-0472">Membrane</keyword>
<comment type="caution">
    <text evidence="11">The sequence shown here is derived from an EMBL/GenBank/DDBJ whole genome shotgun (WGS) entry which is preliminary data.</text>
</comment>
<dbReference type="InterPro" id="IPR050640">
    <property type="entry name" value="Bact_2-comp_sensor_kinase"/>
</dbReference>
<dbReference type="PANTHER" id="PTHR34220:SF7">
    <property type="entry name" value="SENSOR HISTIDINE KINASE YPDA"/>
    <property type="match status" value="1"/>
</dbReference>
<evidence type="ECO:0000313" key="11">
    <source>
        <dbReference type="EMBL" id="NDL67145.1"/>
    </source>
</evidence>
<dbReference type="InterPro" id="IPR003660">
    <property type="entry name" value="HAMP_dom"/>
</dbReference>
<dbReference type="InterPro" id="IPR010559">
    <property type="entry name" value="Sig_transdc_His_kin_internal"/>
</dbReference>
<evidence type="ECO:0000313" key="12">
    <source>
        <dbReference type="Proteomes" id="UP000461585"/>
    </source>
</evidence>
<dbReference type="PANTHER" id="PTHR34220">
    <property type="entry name" value="SENSOR HISTIDINE KINASE YPDA"/>
    <property type="match status" value="1"/>
</dbReference>
<dbReference type="InterPro" id="IPR005467">
    <property type="entry name" value="His_kinase_dom"/>
</dbReference>
<organism evidence="11 12">
    <name type="scientific">Anaerotalea alkaliphila</name>
    <dbReference type="NCBI Taxonomy" id="2662126"/>
    <lineage>
        <taxon>Bacteria</taxon>
        <taxon>Bacillati</taxon>
        <taxon>Bacillota</taxon>
        <taxon>Clostridia</taxon>
        <taxon>Eubacteriales</taxon>
        <taxon>Anaerotalea</taxon>
    </lineage>
</organism>
<dbReference type="InterPro" id="IPR036890">
    <property type="entry name" value="HATPase_C_sf"/>
</dbReference>
<evidence type="ECO:0000259" key="9">
    <source>
        <dbReference type="PROSITE" id="PS50109"/>
    </source>
</evidence>
<dbReference type="AlphaFoldDB" id="A0A7X5HV11"/>
<dbReference type="Gene3D" id="3.30.565.10">
    <property type="entry name" value="Histidine kinase-like ATPase, C-terminal domain"/>
    <property type="match status" value="1"/>
</dbReference>
<evidence type="ECO:0000259" key="10">
    <source>
        <dbReference type="PROSITE" id="PS50885"/>
    </source>
</evidence>
<keyword evidence="6" id="KW-0418">Kinase</keyword>
<name>A0A7X5HV11_9FIRM</name>
<comment type="catalytic activity">
    <reaction evidence="1">
        <text>ATP + protein L-histidine = ADP + protein N-phospho-L-histidine.</text>
        <dbReference type="EC" id="2.7.13.3"/>
    </reaction>
</comment>
<dbReference type="SUPFAM" id="SSF55874">
    <property type="entry name" value="ATPase domain of HSP90 chaperone/DNA topoisomerase II/histidine kinase"/>
    <property type="match status" value="1"/>
</dbReference>
<feature type="domain" description="Histidine kinase" evidence="9">
    <location>
        <begin position="384"/>
        <end position="490"/>
    </location>
</feature>
<evidence type="ECO:0000256" key="6">
    <source>
        <dbReference type="ARBA" id="ARBA00022777"/>
    </source>
</evidence>
<proteinExistence type="predicted"/>
<evidence type="ECO:0000256" key="1">
    <source>
        <dbReference type="ARBA" id="ARBA00000085"/>
    </source>
</evidence>
<dbReference type="EC" id="2.7.13.3" evidence="3"/>
<sequence length="505" mass="57827">MGKINRFRSIKQNMTTYMMAVILLMTILTVYTLGILDRYKDQIQNMFERHIQLSEIQQLVTDMDADLLGFLSSKSSTRLNRFNINKARLEEQMVDWPEEIYNTEDMMLKNIHHLLEEYLLHAEEAISAKRMRNVGKYFAAYETSDRIRGMVVGYVDSLNRIQLGRNSKTYLDLVEQIRLLQNITYSITATAVLLSLLIVYLITSGMVNPLTHLSHAAEEIARGNFDTEDIRVESEDELHILADAFNNMKNSIGRYIVQIKEKAETEAQLKDQQLKNLKMEHLLDNARLYALQSQINPHFLFNTINAGVQMSIMERADRTGAFLESMARLFRYNIQKMDSVCTLQEEVDNIRDYHDLLKVRFGDLIRFDFDIDPKSLEAQVPPLILQPLVENAYIHGLSGLEEGGTIIVRTRREGEDTLVTVEDTGKGMDPESIREVMEKNGKEPSGSGHGIGMRNVRDRLELFYHAKDVFFMENLQEGGLSITIRIPSGGIWNGGGTDDQTDDRG</sequence>
<comment type="subcellular location">
    <subcellularLocation>
        <location evidence="2">Membrane</location>
    </subcellularLocation>
</comment>
<reference evidence="11 12" key="1">
    <citation type="submission" date="2020-01" db="EMBL/GenBank/DDBJ databases">
        <title>Anaeroalcalibacter tamaniensis gen. nov., sp. nov., moderately halophilic strictly anaerobic fermenter bacterium from mud volcano of Taman peninsula.</title>
        <authorList>
            <person name="Frolova A."/>
            <person name="Merkel A.Y."/>
            <person name="Slobodkin A.I."/>
        </authorList>
    </citation>
    <scope>NUCLEOTIDE SEQUENCE [LARGE SCALE GENOMIC DNA]</scope>
    <source>
        <strain evidence="11 12">F-3ap</strain>
    </source>
</reference>
<evidence type="ECO:0000256" key="3">
    <source>
        <dbReference type="ARBA" id="ARBA00012438"/>
    </source>
</evidence>
<dbReference type="SUPFAM" id="SSF158472">
    <property type="entry name" value="HAMP domain-like"/>
    <property type="match status" value="1"/>
</dbReference>
<keyword evidence="8" id="KW-0812">Transmembrane</keyword>
<dbReference type="Pfam" id="PF02518">
    <property type="entry name" value="HATPase_c"/>
    <property type="match status" value="1"/>
</dbReference>
<evidence type="ECO:0000256" key="5">
    <source>
        <dbReference type="ARBA" id="ARBA00022679"/>
    </source>
</evidence>
<dbReference type="EMBL" id="JAAEEH010000010">
    <property type="protein sequence ID" value="NDL67145.1"/>
    <property type="molecule type" value="Genomic_DNA"/>
</dbReference>
<dbReference type="GO" id="GO:0000155">
    <property type="term" value="F:phosphorelay sensor kinase activity"/>
    <property type="evidence" value="ECO:0007669"/>
    <property type="project" value="InterPro"/>
</dbReference>
<evidence type="ECO:0000256" key="8">
    <source>
        <dbReference type="SAM" id="Phobius"/>
    </source>
</evidence>
<keyword evidence="4" id="KW-0597">Phosphoprotein</keyword>
<keyword evidence="5" id="KW-0808">Transferase</keyword>
<dbReference type="Pfam" id="PF00672">
    <property type="entry name" value="HAMP"/>
    <property type="match status" value="1"/>
</dbReference>
<accession>A0A7X5HV11</accession>
<feature type="transmembrane region" description="Helical" evidence="8">
    <location>
        <begin position="16"/>
        <end position="36"/>
    </location>
</feature>
<dbReference type="InterPro" id="IPR003594">
    <property type="entry name" value="HATPase_dom"/>
</dbReference>
<keyword evidence="12" id="KW-1185">Reference proteome</keyword>
<gene>
    <name evidence="11" type="ORF">GXN74_05210</name>
</gene>
<dbReference type="Proteomes" id="UP000461585">
    <property type="component" value="Unassembled WGS sequence"/>
</dbReference>
<dbReference type="SMART" id="SM00304">
    <property type="entry name" value="HAMP"/>
    <property type="match status" value="1"/>
</dbReference>
<evidence type="ECO:0000256" key="4">
    <source>
        <dbReference type="ARBA" id="ARBA00022553"/>
    </source>
</evidence>